<reference evidence="2" key="1">
    <citation type="submission" date="2022-11" db="EMBL/GenBank/DDBJ databases">
        <title>WGS of Natronobacillus azotifigens 24KS-1, an anaerobic diazotrophic haloalkaliphile from soda-rich habitats.</title>
        <authorList>
            <person name="Sorokin D.Y."/>
            <person name="Merkel A.Y."/>
        </authorList>
    </citation>
    <scope>NUCLEOTIDE SEQUENCE</scope>
    <source>
        <strain evidence="2">24KS-1</strain>
    </source>
</reference>
<dbReference type="AlphaFoldDB" id="A0A9J6RF73"/>
<proteinExistence type="predicted"/>
<dbReference type="InterPro" id="IPR004360">
    <property type="entry name" value="Glyas_Fos-R_dOase_dom"/>
</dbReference>
<name>A0A9J6RF73_9BACI</name>
<dbReference type="PANTHER" id="PTHR36503:SF1">
    <property type="entry name" value="BLR2520 PROTEIN"/>
    <property type="match status" value="1"/>
</dbReference>
<dbReference type="RefSeq" id="WP_268780590.1">
    <property type="nucleotide sequence ID" value="NZ_JAPRAT010000023.1"/>
</dbReference>
<evidence type="ECO:0000259" key="1">
    <source>
        <dbReference type="PROSITE" id="PS51819"/>
    </source>
</evidence>
<dbReference type="Pfam" id="PF00903">
    <property type="entry name" value="Glyoxalase"/>
    <property type="match status" value="1"/>
</dbReference>
<keyword evidence="3" id="KW-1185">Reference proteome</keyword>
<dbReference type="SUPFAM" id="SSF54593">
    <property type="entry name" value="Glyoxalase/Bleomycin resistance protein/Dihydroxybiphenyl dioxygenase"/>
    <property type="match status" value="1"/>
</dbReference>
<comment type="caution">
    <text evidence="2">The sequence shown here is derived from an EMBL/GenBank/DDBJ whole genome shotgun (WGS) entry which is preliminary data.</text>
</comment>
<dbReference type="InterPro" id="IPR037523">
    <property type="entry name" value="VOC_core"/>
</dbReference>
<sequence>MRSKISLVTILTDDVLKMKKFYQDVIGFNTEDDSEHNVEFESEGVRFSICSRQIMFDITGGHSSFKEDKKGQSFELAFPCDTPEEVEKSYKEMIEKGATPIKEPAQMPWGQTTAFFADPDGNIHEIFC</sequence>
<dbReference type="InterPro" id="IPR029068">
    <property type="entry name" value="Glyas_Bleomycin-R_OHBP_Dase"/>
</dbReference>
<accession>A0A9J6RF73</accession>
<evidence type="ECO:0000313" key="3">
    <source>
        <dbReference type="Proteomes" id="UP001084197"/>
    </source>
</evidence>
<protein>
    <submittedName>
        <fullName evidence="2">VOC family protein</fullName>
    </submittedName>
</protein>
<dbReference type="Proteomes" id="UP001084197">
    <property type="component" value="Unassembled WGS sequence"/>
</dbReference>
<organism evidence="2 3">
    <name type="scientific">Natronobacillus azotifigens</name>
    <dbReference type="NCBI Taxonomy" id="472978"/>
    <lineage>
        <taxon>Bacteria</taxon>
        <taxon>Bacillati</taxon>
        <taxon>Bacillota</taxon>
        <taxon>Bacilli</taxon>
        <taxon>Bacillales</taxon>
        <taxon>Bacillaceae</taxon>
        <taxon>Natronobacillus</taxon>
    </lineage>
</organism>
<dbReference type="PROSITE" id="PS51819">
    <property type="entry name" value="VOC"/>
    <property type="match status" value="1"/>
</dbReference>
<dbReference type="EMBL" id="JAPRAT010000023">
    <property type="protein sequence ID" value="MCZ0703825.1"/>
    <property type="molecule type" value="Genomic_DNA"/>
</dbReference>
<dbReference type="Gene3D" id="3.10.180.10">
    <property type="entry name" value="2,3-Dihydroxybiphenyl 1,2-Dioxygenase, domain 1"/>
    <property type="match status" value="1"/>
</dbReference>
<gene>
    <name evidence="2" type="ORF">OWO01_11435</name>
</gene>
<evidence type="ECO:0000313" key="2">
    <source>
        <dbReference type="EMBL" id="MCZ0703825.1"/>
    </source>
</evidence>
<dbReference type="PANTHER" id="PTHR36503">
    <property type="entry name" value="BLR2520 PROTEIN"/>
    <property type="match status" value="1"/>
</dbReference>
<feature type="domain" description="VOC" evidence="1">
    <location>
        <begin position="4"/>
        <end position="128"/>
    </location>
</feature>